<dbReference type="AlphaFoldDB" id="A0A016UNB4"/>
<sequence length="99" mass="11010">MRGATVAQACIHRGKQCYREYTMGMCGYTVNMCGHSVGVTSFPVFHRGHVRIYRGQPRIHRGSASYRGSTVGGNFRVWSSEPPSLLESDPEISTRKESS</sequence>
<dbReference type="EMBL" id="JARK01001371">
    <property type="protein sequence ID" value="EYC15978.1"/>
    <property type="molecule type" value="Genomic_DNA"/>
</dbReference>
<name>A0A016UNB4_9BILA</name>
<keyword evidence="2" id="KW-1185">Reference proteome</keyword>
<evidence type="ECO:0000313" key="1">
    <source>
        <dbReference type="EMBL" id="EYC15978.1"/>
    </source>
</evidence>
<protein>
    <submittedName>
        <fullName evidence="1">Uncharacterized protein</fullName>
    </submittedName>
</protein>
<reference evidence="2" key="1">
    <citation type="journal article" date="2015" name="Nat. Genet.">
        <title>The genome and transcriptome of the zoonotic hookworm Ancylostoma ceylanicum identify infection-specific gene families.</title>
        <authorList>
            <person name="Schwarz E.M."/>
            <person name="Hu Y."/>
            <person name="Antoshechkin I."/>
            <person name="Miller M.M."/>
            <person name="Sternberg P.W."/>
            <person name="Aroian R.V."/>
        </authorList>
    </citation>
    <scope>NUCLEOTIDE SEQUENCE</scope>
    <source>
        <strain evidence="2">HY135</strain>
    </source>
</reference>
<proteinExistence type="predicted"/>
<accession>A0A016UNB4</accession>
<comment type="caution">
    <text evidence="1">The sequence shown here is derived from an EMBL/GenBank/DDBJ whole genome shotgun (WGS) entry which is preliminary data.</text>
</comment>
<evidence type="ECO:0000313" key="2">
    <source>
        <dbReference type="Proteomes" id="UP000024635"/>
    </source>
</evidence>
<dbReference type="Proteomes" id="UP000024635">
    <property type="component" value="Unassembled WGS sequence"/>
</dbReference>
<gene>
    <name evidence="1" type="primary">Acey_s0035.g3075</name>
    <name evidence="1" type="ORF">Y032_0035g3075</name>
</gene>
<organism evidence="1 2">
    <name type="scientific">Ancylostoma ceylanicum</name>
    <dbReference type="NCBI Taxonomy" id="53326"/>
    <lineage>
        <taxon>Eukaryota</taxon>
        <taxon>Metazoa</taxon>
        <taxon>Ecdysozoa</taxon>
        <taxon>Nematoda</taxon>
        <taxon>Chromadorea</taxon>
        <taxon>Rhabditida</taxon>
        <taxon>Rhabditina</taxon>
        <taxon>Rhabditomorpha</taxon>
        <taxon>Strongyloidea</taxon>
        <taxon>Ancylostomatidae</taxon>
        <taxon>Ancylostomatinae</taxon>
        <taxon>Ancylostoma</taxon>
    </lineage>
</organism>